<dbReference type="GO" id="GO:0005737">
    <property type="term" value="C:cytoplasm"/>
    <property type="evidence" value="ECO:0007669"/>
    <property type="project" value="TreeGrafter"/>
</dbReference>
<evidence type="ECO:0000259" key="1">
    <source>
        <dbReference type="PROSITE" id="PS51186"/>
    </source>
</evidence>
<evidence type="ECO:0000313" key="2">
    <source>
        <dbReference type="EMBL" id="CAZ87615.1"/>
    </source>
</evidence>
<evidence type="ECO:0000313" key="3">
    <source>
        <dbReference type="Proteomes" id="UP000002372"/>
    </source>
</evidence>
<dbReference type="Proteomes" id="UP000002372">
    <property type="component" value="Chromosome"/>
</dbReference>
<dbReference type="eggNOG" id="COG1670">
    <property type="taxonomic scope" value="Bacteria"/>
</dbReference>
<dbReference type="AlphaFoldDB" id="D6CS87"/>
<dbReference type="PANTHER" id="PTHR43441:SF2">
    <property type="entry name" value="FAMILY ACETYLTRANSFERASE, PUTATIVE (AFU_ORTHOLOGUE AFUA_7G00850)-RELATED"/>
    <property type="match status" value="1"/>
</dbReference>
<dbReference type="PROSITE" id="PS51186">
    <property type="entry name" value="GNAT"/>
    <property type="match status" value="1"/>
</dbReference>
<reference key="1">
    <citation type="submission" date="2009-07" db="EMBL/GenBank/DDBJ databases">
        <authorList>
            <person name="Genoscope - CEA"/>
        </authorList>
    </citation>
    <scope>NUCLEOTIDE SEQUENCE</scope>
    <source>
        <strain>3As</strain>
    </source>
</reference>
<dbReference type="InterPro" id="IPR000182">
    <property type="entry name" value="GNAT_dom"/>
</dbReference>
<name>D6CS87_THIA3</name>
<dbReference type="InterPro" id="IPR016181">
    <property type="entry name" value="Acyl_CoA_acyltransferase"/>
</dbReference>
<dbReference type="InterPro" id="IPR051908">
    <property type="entry name" value="Ribosomal_N-acetyltransferase"/>
</dbReference>
<gene>
    <name evidence="2" type="ordered locus">THI_0911</name>
</gene>
<dbReference type="GO" id="GO:0008999">
    <property type="term" value="F:protein-N-terminal-alanine acetyltransferase activity"/>
    <property type="evidence" value="ECO:0007669"/>
    <property type="project" value="TreeGrafter"/>
</dbReference>
<protein>
    <submittedName>
        <fullName evidence="2">Acyl-CoA N-acyltransferase</fullName>
    </submittedName>
</protein>
<dbReference type="FunFam" id="3.40.630.30:FF:000047">
    <property type="entry name" value="Acetyltransferase, GNAT family"/>
    <property type="match status" value="1"/>
</dbReference>
<dbReference type="Gene3D" id="3.40.630.30">
    <property type="match status" value="1"/>
</dbReference>
<dbReference type="GO" id="GO:1990189">
    <property type="term" value="F:protein N-terminal-serine acetyltransferase activity"/>
    <property type="evidence" value="ECO:0007669"/>
    <property type="project" value="TreeGrafter"/>
</dbReference>
<dbReference type="EMBL" id="FP475956">
    <property type="protein sequence ID" value="CAZ87615.1"/>
    <property type="molecule type" value="Genomic_DNA"/>
</dbReference>
<reference evidence="3" key="2">
    <citation type="journal article" date="2010" name="PLoS Genet.">
        <title>Structure, function, and evolution of the Thiomonas spp. genome.</title>
        <authorList>
            <person name="Arsene-Ploetze F."/>
            <person name="Koechler S."/>
            <person name="Marchal M."/>
            <person name="Coppee J.Y."/>
            <person name="Chandler M."/>
            <person name="Bonnefoy V."/>
            <person name="Brochier-Armanet C."/>
            <person name="Barakat M."/>
            <person name="Barbe V."/>
            <person name="Battaglia-Brunet F."/>
            <person name="Bruneel O."/>
            <person name="Bryan C.G."/>
            <person name="Cleiss-Arnold J."/>
            <person name="Cruveiller S."/>
            <person name="Erhardt M."/>
            <person name="Heinrich-Salmeron A."/>
            <person name="Hommais F."/>
            <person name="Joulian C."/>
            <person name="Krin E."/>
            <person name="Lieutaud A."/>
            <person name="Lievremont D."/>
            <person name="Michel C."/>
            <person name="Muller D."/>
            <person name="Ortet P."/>
            <person name="Proux C."/>
            <person name="Siguier P."/>
            <person name="Roche D."/>
            <person name="Rouy Z."/>
            <person name="Salvignol G."/>
            <person name="Slyemi D."/>
            <person name="Talla E."/>
            <person name="Weiss S."/>
            <person name="Weissenbach J."/>
            <person name="Medigue C."/>
            <person name="Bertin P.N."/>
        </authorList>
    </citation>
    <scope>NUCLEOTIDE SEQUENCE [LARGE SCALE GENOMIC DNA]</scope>
    <source>
        <strain evidence="3">DSM 22701 / CIP 110005 / 3As</strain>
    </source>
</reference>
<dbReference type="SUPFAM" id="SSF55729">
    <property type="entry name" value="Acyl-CoA N-acyltransferases (Nat)"/>
    <property type="match status" value="1"/>
</dbReference>
<accession>D6CS87</accession>
<feature type="domain" description="N-acetyltransferase" evidence="1">
    <location>
        <begin position="40"/>
        <end position="197"/>
    </location>
</feature>
<dbReference type="KEGG" id="thi:THI_0911"/>
<organism evidence="2 3">
    <name type="scientific">Thiomonas arsenitoxydans (strain DSM 22701 / CIP 110005 / 3As)</name>
    <dbReference type="NCBI Taxonomy" id="426114"/>
    <lineage>
        <taxon>Bacteria</taxon>
        <taxon>Pseudomonadati</taxon>
        <taxon>Pseudomonadota</taxon>
        <taxon>Betaproteobacteria</taxon>
        <taxon>Burkholderiales</taxon>
        <taxon>Thiomonas</taxon>
    </lineage>
</organism>
<dbReference type="Pfam" id="PF13302">
    <property type="entry name" value="Acetyltransf_3"/>
    <property type="match status" value="1"/>
</dbReference>
<sequence length="251" mass="27375">MPPKATMPTDPQCTAALGQPVPGFIAPHPPARTALIGATCTLEPADPQRHAADLYAAQTLDARGDGWNYLPYGPFASALDYQAWLQATCLGPDPLFFAIVDSGTGRATGLASYLRITPAAGSIEIGHLYFSPLLQRRRTATEALYLLMDQAFALGYRRLEWKCDALNAASREAARRLGFSFEGVFRQAAVVKGRNRDTAWFSIIDGEWPALRAAFTRWLAAENFDEKGRQRERLSALTAAALRGTADDQAE</sequence>
<dbReference type="HOGENOM" id="CLU_013985_1_2_4"/>
<dbReference type="PANTHER" id="PTHR43441">
    <property type="entry name" value="RIBOSOMAL-PROTEIN-SERINE ACETYLTRANSFERASE"/>
    <property type="match status" value="1"/>
</dbReference>
<proteinExistence type="predicted"/>